<dbReference type="SUPFAM" id="SSF54593">
    <property type="entry name" value="Glyoxalase/Bleomycin resistance protein/Dihydroxybiphenyl dioxygenase"/>
    <property type="match status" value="1"/>
</dbReference>
<sequence length="131" mass="13846">MTDATPAAPAVKLDLVVLDAPDIRGLADFYAAILGWQIVDESDDWITVRDPAAPGSTGIALQSAPDFVPPTWPDNAVPQQLHLDLDVPDLDAAERDVLAAGARATGLPAESGSDFRVYLDPAGHPFCLCRV</sequence>
<evidence type="ECO:0000259" key="1">
    <source>
        <dbReference type="PROSITE" id="PS51819"/>
    </source>
</evidence>
<dbReference type="InterPro" id="IPR041581">
    <property type="entry name" value="Glyoxalase_6"/>
</dbReference>
<name>A0ABN6Y1B8_9MICO</name>
<gene>
    <name evidence="2" type="ORF">GCM10025867_20120</name>
</gene>
<protein>
    <submittedName>
        <fullName evidence="2">Glyoxalase</fullName>
    </submittedName>
</protein>
<proteinExistence type="predicted"/>
<dbReference type="PANTHER" id="PTHR35908">
    <property type="entry name" value="HYPOTHETICAL FUSION PROTEIN"/>
    <property type="match status" value="1"/>
</dbReference>
<dbReference type="Pfam" id="PF18029">
    <property type="entry name" value="Glyoxalase_6"/>
    <property type="match status" value="1"/>
</dbReference>
<keyword evidence="3" id="KW-1185">Reference proteome</keyword>
<evidence type="ECO:0000313" key="3">
    <source>
        <dbReference type="Proteomes" id="UP001321486"/>
    </source>
</evidence>
<reference evidence="3" key="1">
    <citation type="journal article" date="2019" name="Int. J. Syst. Evol. Microbiol.">
        <title>The Global Catalogue of Microorganisms (GCM) 10K type strain sequencing project: providing services to taxonomists for standard genome sequencing and annotation.</title>
        <authorList>
            <consortium name="The Broad Institute Genomics Platform"/>
            <consortium name="The Broad Institute Genome Sequencing Center for Infectious Disease"/>
            <person name="Wu L."/>
            <person name="Ma J."/>
        </authorList>
    </citation>
    <scope>NUCLEOTIDE SEQUENCE [LARGE SCALE GENOMIC DNA]</scope>
    <source>
        <strain evidence="3">NBRC 108728</strain>
    </source>
</reference>
<dbReference type="RefSeq" id="WP_286346491.1">
    <property type="nucleotide sequence ID" value="NZ_AP027732.1"/>
</dbReference>
<feature type="domain" description="VOC" evidence="1">
    <location>
        <begin position="12"/>
        <end position="131"/>
    </location>
</feature>
<dbReference type="PROSITE" id="PS51819">
    <property type="entry name" value="VOC"/>
    <property type="match status" value="1"/>
</dbReference>
<accession>A0ABN6Y1B8</accession>
<organism evidence="2 3">
    <name type="scientific">Frondihabitans sucicola</name>
    <dbReference type="NCBI Taxonomy" id="1268041"/>
    <lineage>
        <taxon>Bacteria</taxon>
        <taxon>Bacillati</taxon>
        <taxon>Actinomycetota</taxon>
        <taxon>Actinomycetes</taxon>
        <taxon>Micrococcales</taxon>
        <taxon>Microbacteriaceae</taxon>
        <taxon>Frondihabitans</taxon>
    </lineage>
</organism>
<evidence type="ECO:0000313" key="2">
    <source>
        <dbReference type="EMBL" id="BDZ49771.1"/>
    </source>
</evidence>
<dbReference type="Proteomes" id="UP001321486">
    <property type="component" value="Chromosome"/>
</dbReference>
<dbReference type="PANTHER" id="PTHR35908:SF1">
    <property type="entry name" value="CONSERVED PROTEIN"/>
    <property type="match status" value="1"/>
</dbReference>
<dbReference type="EMBL" id="AP027732">
    <property type="protein sequence ID" value="BDZ49771.1"/>
    <property type="molecule type" value="Genomic_DNA"/>
</dbReference>
<dbReference type="InterPro" id="IPR029068">
    <property type="entry name" value="Glyas_Bleomycin-R_OHBP_Dase"/>
</dbReference>
<dbReference type="CDD" id="cd06587">
    <property type="entry name" value="VOC"/>
    <property type="match status" value="1"/>
</dbReference>
<dbReference type="Gene3D" id="3.10.180.10">
    <property type="entry name" value="2,3-Dihydroxybiphenyl 1,2-Dioxygenase, domain 1"/>
    <property type="match status" value="1"/>
</dbReference>
<dbReference type="InterPro" id="IPR037523">
    <property type="entry name" value="VOC_core"/>
</dbReference>